<sequence length="389" mass="44258">MKLSEVQNIEVTTKVGSKLNLPEKVDVEFSNGVTADMDVQWSTLSEDELKTPGTYTVEGEIQHQYYSNPLIEQRADPYMYKHTDGYYYFTGSYPEYDRIVLRRSKTIEGLSSAPETVVWERHESGIMSEHIWAPELHYIDGKWYIHFAAGDRDDVWAIRPYVLETDAENPLEGSWVEKGQINISFQSFSLDATTFAHNGKRFLVWAQKVENESISNLYIAEMSNPWTLKGEPVLLSTPEYEWEQAGFYVNEGPAMLHRNGRVFIAYSGGATDDRYSMGLLTASEDSDLLDPNSWTKNVDPVFVSSEETSEYGPGHNSFTVAEDGTTDLLVYHARPYKEIEGNSLYDHNRHARIQRLFWKKDGTPYFGIPGQKIDTTGVKAIATIHVVAE</sequence>
<dbReference type="Pfam" id="PF07532">
    <property type="entry name" value="Big_4"/>
    <property type="match status" value="1"/>
</dbReference>
<dbReference type="PANTHER" id="PTHR43817:SF1">
    <property type="entry name" value="HYDROLASE, FAMILY 43, PUTATIVE (AFU_ORTHOLOGUE AFUA_3G01660)-RELATED"/>
    <property type="match status" value="1"/>
</dbReference>
<comment type="caution">
    <text evidence="7">The sequence shown here is derived from an EMBL/GenBank/DDBJ whole genome shotgun (WGS) entry which is preliminary data.</text>
</comment>
<evidence type="ECO:0000313" key="7">
    <source>
        <dbReference type="EMBL" id="MBP3950887.1"/>
    </source>
</evidence>
<dbReference type="Proteomes" id="UP000678228">
    <property type="component" value="Unassembled WGS sequence"/>
</dbReference>
<protein>
    <submittedName>
        <fullName evidence="7">Family 43 glycosylhydrolase</fullName>
    </submittedName>
</protein>
<keyword evidence="3 5" id="KW-0378">Hydrolase</keyword>
<evidence type="ECO:0000256" key="1">
    <source>
        <dbReference type="ARBA" id="ARBA00009865"/>
    </source>
</evidence>
<evidence type="ECO:0000256" key="3">
    <source>
        <dbReference type="ARBA" id="ARBA00022801"/>
    </source>
</evidence>
<evidence type="ECO:0000256" key="4">
    <source>
        <dbReference type="ARBA" id="ARBA00023295"/>
    </source>
</evidence>
<evidence type="ECO:0000256" key="5">
    <source>
        <dbReference type="RuleBase" id="RU361187"/>
    </source>
</evidence>
<comment type="similarity">
    <text evidence="1 5">Belongs to the glycosyl hydrolase 43 family.</text>
</comment>
<dbReference type="GO" id="GO:0004553">
    <property type="term" value="F:hydrolase activity, hydrolyzing O-glycosyl compounds"/>
    <property type="evidence" value="ECO:0007669"/>
    <property type="project" value="InterPro"/>
</dbReference>
<proteinExistence type="inferred from homology"/>
<dbReference type="Gene3D" id="2.115.10.20">
    <property type="entry name" value="Glycosyl hydrolase domain, family 43"/>
    <property type="match status" value="1"/>
</dbReference>
<feature type="domain" description="Bacterial Ig-like" evidence="6">
    <location>
        <begin position="6"/>
        <end position="62"/>
    </location>
</feature>
<dbReference type="EMBL" id="JAGKSQ010000002">
    <property type="protein sequence ID" value="MBP3950887.1"/>
    <property type="molecule type" value="Genomic_DNA"/>
</dbReference>
<evidence type="ECO:0000256" key="2">
    <source>
        <dbReference type="ARBA" id="ARBA00022729"/>
    </source>
</evidence>
<keyword evidence="8" id="KW-1185">Reference proteome</keyword>
<keyword evidence="4 5" id="KW-0326">Glycosidase</keyword>
<reference evidence="7" key="1">
    <citation type="submission" date="2021-03" db="EMBL/GenBank/DDBJ databases">
        <title>Bacillus suaedae sp. nov., isolated from Suaeda aralocaspica.</title>
        <authorList>
            <person name="Lei R.F.R."/>
        </authorList>
    </citation>
    <scope>NUCLEOTIDE SEQUENCE</scope>
    <source>
        <strain evidence="7">YZJH907-2</strain>
    </source>
</reference>
<dbReference type="InterPro" id="IPR023296">
    <property type="entry name" value="Glyco_hydro_beta-prop_sf"/>
</dbReference>
<dbReference type="Pfam" id="PF04616">
    <property type="entry name" value="Glyco_hydro_43"/>
    <property type="match status" value="1"/>
</dbReference>
<evidence type="ECO:0000259" key="6">
    <source>
        <dbReference type="Pfam" id="PF07532"/>
    </source>
</evidence>
<keyword evidence="2" id="KW-0732">Signal</keyword>
<dbReference type="SUPFAM" id="SSF75005">
    <property type="entry name" value="Arabinanase/levansucrase/invertase"/>
    <property type="match status" value="1"/>
</dbReference>
<dbReference type="InterPro" id="IPR011081">
    <property type="entry name" value="Big_4"/>
</dbReference>
<dbReference type="InterPro" id="IPR006710">
    <property type="entry name" value="Glyco_hydro_43"/>
</dbReference>
<dbReference type="AlphaFoldDB" id="A0A940WUU3"/>
<accession>A0A940WUU3</accession>
<name>A0A940WUU3_9BACI</name>
<dbReference type="CDD" id="cd18817">
    <property type="entry name" value="GH43f_LbAraf43-like"/>
    <property type="match status" value="1"/>
</dbReference>
<dbReference type="GO" id="GO:0005975">
    <property type="term" value="P:carbohydrate metabolic process"/>
    <property type="evidence" value="ECO:0007669"/>
    <property type="project" value="InterPro"/>
</dbReference>
<dbReference type="PANTHER" id="PTHR43817">
    <property type="entry name" value="GLYCOSYL HYDROLASE"/>
    <property type="match status" value="1"/>
</dbReference>
<evidence type="ECO:0000313" key="8">
    <source>
        <dbReference type="Proteomes" id="UP000678228"/>
    </source>
</evidence>
<organism evidence="7 8">
    <name type="scientific">Halalkalibacter suaedae</name>
    <dbReference type="NCBI Taxonomy" id="2822140"/>
    <lineage>
        <taxon>Bacteria</taxon>
        <taxon>Bacillati</taxon>
        <taxon>Bacillota</taxon>
        <taxon>Bacilli</taxon>
        <taxon>Bacillales</taxon>
        <taxon>Bacillaceae</taxon>
        <taxon>Halalkalibacter</taxon>
    </lineage>
</organism>
<dbReference type="RefSeq" id="WP_210596560.1">
    <property type="nucleotide sequence ID" value="NZ_JAGKSQ010000002.1"/>
</dbReference>
<gene>
    <name evidence="7" type="ORF">J7W16_07035</name>
</gene>